<feature type="domain" description="Haemophore haem-binding" evidence="2">
    <location>
        <begin position="37"/>
        <end position="113"/>
    </location>
</feature>
<dbReference type="GO" id="GO:0020037">
    <property type="term" value="F:heme binding"/>
    <property type="evidence" value="ECO:0007669"/>
    <property type="project" value="InterPro"/>
</dbReference>
<dbReference type="PROSITE" id="PS51318">
    <property type="entry name" value="TAT"/>
    <property type="match status" value="1"/>
</dbReference>
<reference evidence="3 4" key="1">
    <citation type="submission" date="2016-01" db="EMBL/GenBank/DDBJ databases">
        <title>The new phylogeny of the genus Mycobacterium.</title>
        <authorList>
            <person name="Tarcisio F."/>
            <person name="Conor M."/>
            <person name="Antonella G."/>
            <person name="Elisabetta G."/>
            <person name="Giulia F.S."/>
            <person name="Sara T."/>
            <person name="Anna F."/>
            <person name="Clotilde B."/>
            <person name="Roberto B."/>
            <person name="Veronica D.S."/>
            <person name="Fabio R."/>
            <person name="Monica P."/>
            <person name="Olivier J."/>
            <person name="Enrico T."/>
            <person name="Nicola S."/>
        </authorList>
    </citation>
    <scope>NUCLEOTIDE SEQUENCE [LARGE SCALE GENOMIC DNA]</scope>
    <source>
        <strain evidence="3 4">DSM 44164</strain>
    </source>
</reference>
<dbReference type="Pfam" id="PF16525">
    <property type="entry name" value="MHB"/>
    <property type="match status" value="1"/>
</dbReference>
<gene>
    <name evidence="3" type="ORF">AWC18_05930</name>
</gene>
<evidence type="ECO:0000313" key="4">
    <source>
        <dbReference type="Proteomes" id="UP000193108"/>
    </source>
</evidence>
<feature type="chain" id="PRO_5012100588" description="Haemophore haem-binding domain-containing protein" evidence="1">
    <location>
        <begin position="36"/>
        <end position="131"/>
    </location>
</feature>
<evidence type="ECO:0000256" key="1">
    <source>
        <dbReference type="SAM" id="SignalP"/>
    </source>
</evidence>
<dbReference type="InterPro" id="IPR032407">
    <property type="entry name" value="MHB"/>
</dbReference>
<keyword evidence="1" id="KW-0732">Signal</keyword>
<evidence type="ECO:0000259" key="2">
    <source>
        <dbReference type="Pfam" id="PF16525"/>
    </source>
</evidence>
<organism evidence="3 4">
    <name type="scientific">Mycolicibacter nonchromogenicus</name>
    <name type="common">Mycobacterium nonchromogenicum</name>
    <dbReference type="NCBI Taxonomy" id="1782"/>
    <lineage>
        <taxon>Bacteria</taxon>
        <taxon>Bacillati</taxon>
        <taxon>Actinomycetota</taxon>
        <taxon>Actinomycetes</taxon>
        <taxon>Mycobacteriales</taxon>
        <taxon>Mycobacteriaceae</taxon>
        <taxon>Mycolicibacter</taxon>
    </lineage>
</organism>
<dbReference type="AlphaFoldDB" id="A0A1X1ZHH3"/>
<comment type="caution">
    <text evidence="3">The sequence shown here is derived from an EMBL/GenBank/DDBJ whole genome shotgun (WGS) entry which is preliminary data.</text>
</comment>
<protein>
    <recommendedName>
        <fullName evidence="2">Haemophore haem-binding domain-containing protein</fullName>
    </recommendedName>
</protein>
<evidence type="ECO:0000313" key="3">
    <source>
        <dbReference type="EMBL" id="ORW22847.1"/>
    </source>
</evidence>
<dbReference type="InterPro" id="IPR006311">
    <property type="entry name" value="TAT_signal"/>
</dbReference>
<keyword evidence="4" id="KW-1185">Reference proteome</keyword>
<dbReference type="EMBL" id="LQPI01000032">
    <property type="protein sequence ID" value="ORW22847.1"/>
    <property type="molecule type" value="Genomic_DNA"/>
</dbReference>
<dbReference type="NCBIfam" id="TIGR04529">
    <property type="entry name" value="MTB_hemophore"/>
    <property type="match status" value="1"/>
</dbReference>
<dbReference type="InterPro" id="IPR038378">
    <property type="entry name" value="MHB_sf"/>
</dbReference>
<accession>A0A1X1ZHH3</accession>
<proteinExistence type="predicted"/>
<dbReference type="Gene3D" id="1.20.20.20">
    <property type="entry name" value="Haemophore, haem-binding domain"/>
    <property type="match status" value="1"/>
</dbReference>
<dbReference type="Proteomes" id="UP000193108">
    <property type="component" value="Unassembled WGS sequence"/>
</dbReference>
<dbReference type="RefSeq" id="WP_085138060.1">
    <property type="nucleotide sequence ID" value="NZ_LQPI01000032.1"/>
</dbReference>
<name>A0A1X1ZHH3_MYCNO</name>
<feature type="signal peptide" evidence="1">
    <location>
        <begin position="1"/>
        <end position="35"/>
    </location>
</feature>
<sequence length="131" mass="13424">MSKSHGFTMFRRFGLGAGLLGATAAALVVAPAASAAPDCSPAGVSGTVNSVTGSAQNYLATHPGANAVVNRAITSPRPQAAAEVRSYFTAHPQEYFELRGILAPIGETQRQCQTTGLPPELASAYAEFMAG</sequence>